<feature type="domain" description="Tsg C-terminal" evidence="9">
    <location>
        <begin position="85"/>
        <end position="223"/>
    </location>
</feature>
<evidence type="ECO:0000256" key="3">
    <source>
        <dbReference type="ARBA" id="ARBA00022473"/>
    </source>
</evidence>
<dbReference type="Pfam" id="PF23782">
    <property type="entry name" value="Tsg_N"/>
    <property type="match status" value="1"/>
</dbReference>
<evidence type="ECO:0000259" key="9">
    <source>
        <dbReference type="Pfam" id="PF04668"/>
    </source>
</evidence>
<keyword evidence="12" id="KW-1185">Reference proteome</keyword>
<evidence type="ECO:0000256" key="8">
    <source>
        <dbReference type="SAM" id="SignalP"/>
    </source>
</evidence>
<dbReference type="EMBL" id="CAXITT010000596">
    <property type="protein sequence ID" value="CAL1544094.1"/>
    <property type="molecule type" value="Genomic_DNA"/>
</dbReference>
<dbReference type="Proteomes" id="UP001497497">
    <property type="component" value="Unassembled WGS sequence"/>
</dbReference>
<dbReference type="AlphaFoldDB" id="A0AAV2IE62"/>
<keyword evidence="5 8" id="KW-0732">Signal</keyword>
<evidence type="ECO:0000256" key="1">
    <source>
        <dbReference type="ARBA" id="ARBA00004613"/>
    </source>
</evidence>
<evidence type="ECO:0008006" key="13">
    <source>
        <dbReference type="Google" id="ProtNLM"/>
    </source>
</evidence>
<evidence type="ECO:0000313" key="11">
    <source>
        <dbReference type="EMBL" id="CAL1544094.1"/>
    </source>
</evidence>
<dbReference type="InterPro" id="IPR057635">
    <property type="entry name" value="Tsg_N"/>
</dbReference>
<dbReference type="PANTHER" id="PTHR12312:SF16">
    <property type="entry name" value="TWISTED GASTRULATION PROTEIN HOMOLOG 1-A-RELATED"/>
    <property type="match status" value="1"/>
</dbReference>
<feature type="domain" description="Tsg N-terminal" evidence="10">
    <location>
        <begin position="23"/>
        <end position="80"/>
    </location>
</feature>
<keyword evidence="4" id="KW-0964">Secreted</keyword>
<evidence type="ECO:0000256" key="6">
    <source>
        <dbReference type="ARBA" id="ARBA00023180"/>
    </source>
</evidence>
<dbReference type="Pfam" id="PF04668">
    <property type="entry name" value="Tsg"/>
    <property type="match status" value="1"/>
</dbReference>
<evidence type="ECO:0000313" key="12">
    <source>
        <dbReference type="Proteomes" id="UP001497497"/>
    </source>
</evidence>
<proteinExistence type="inferred from homology"/>
<feature type="compositionally biased region" description="Polar residues" evidence="7">
    <location>
        <begin position="246"/>
        <end position="256"/>
    </location>
</feature>
<dbReference type="PANTHER" id="PTHR12312">
    <property type="entry name" value="TWISTED GASTRULATION PROTEIN HOMOLOG 1-A-RELATED"/>
    <property type="match status" value="1"/>
</dbReference>
<feature type="chain" id="PRO_5043416064" description="Protein twisted gastrulation" evidence="8">
    <location>
        <begin position="24"/>
        <end position="256"/>
    </location>
</feature>
<comment type="similarity">
    <text evidence="2">Belongs to the twisted gastrulation protein family.</text>
</comment>
<dbReference type="GO" id="GO:0005615">
    <property type="term" value="C:extracellular space"/>
    <property type="evidence" value="ECO:0007669"/>
    <property type="project" value="TreeGrafter"/>
</dbReference>
<sequence length="256" mass="28048">MKPLVKTALFCAVTLASFYVLDACNEAVCAPLVSKCMLIKCCDCDMAIKANCSCCNDCQICLSKLYTECCSCVGLCDKPDPEDDMARSSSVEEISDPIPDLFKVLTDEEDREQRWTTFTYAVDLDKLIMQSGKKPGMEAQQITLGKDDGLGTRTNEFETGQLLGIKNCTVAFFSDCMPMAKCKASCKSMGAAKYRWFHSNGCCECVGNSCFDYGLSEPKCLRCSDSAFADNPDKHHSTKTDKSSDGLHQSVSVVNN</sequence>
<feature type="signal peptide" evidence="8">
    <location>
        <begin position="1"/>
        <end position="23"/>
    </location>
</feature>
<keyword evidence="6" id="KW-0325">Glycoprotein</keyword>
<feature type="region of interest" description="Disordered" evidence="7">
    <location>
        <begin position="234"/>
        <end position="256"/>
    </location>
</feature>
<gene>
    <name evidence="11" type="ORF">GSLYS_00017607001</name>
</gene>
<evidence type="ECO:0000256" key="4">
    <source>
        <dbReference type="ARBA" id="ARBA00022525"/>
    </source>
</evidence>
<keyword evidence="3" id="KW-0217">Developmental protein</keyword>
<evidence type="ECO:0000256" key="2">
    <source>
        <dbReference type="ARBA" id="ARBA00010047"/>
    </source>
</evidence>
<dbReference type="GO" id="GO:0030510">
    <property type="term" value="P:regulation of BMP signaling pathway"/>
    <property type="evidence" value="ECO:0007669"/>
    <property type="project" value="TreeGrafter"/>
</dbReference>
<evidence type="ECO:0000256" key="7">
    <source>
        <dbReference type="SAM" id="MobiDB-lite"/>
    </source>
</evidence>
<comment type="caution">
    <text evidence="11">The sequence shown here is derived from an EMBL/GenBank/DDBJ whole genome shotgun (WGS) entry which is preliminary data.</text>
</comment>
<evidence type="ECO:0000259" key="10">
    <source>
        <dbReference type="Pfam" id="PF23782"/>
    </source>
</evidence>
<dbReference type="InterPro" id="IPR006761">
    <property type="entry name" value="Tsg"/>
</dbReference>
<dbReference type="InterPro" id="IPR057726">
    <property type="entry name" value="Tsg_C"/>
</dbReference>
<protein>
    <recommendedName>
        <fullName evidence="13">Protein twisted gastrulation</fullName>
    </recommendedName>
</protein>
<evidence type="ECO:0000256" key="5">
    <source>
        <dbReference type="ARBA" id="ARBA00022729"/>
    </source>
</evidence>
<reference evidence="11 12" key="1">
    <citation type="submission" date="2024-04" db="EMBL/GenBank/DDBJ databases">
        <authorList>
            <consortium name="Genoscope - CEA"/>
            <person name="William W."/>
        </authorList>
    </citation>
    <scope>NUCLEOTIDE SEQUENCE [LARGE SCALE GENOMIC DNA]</scope>
</reference>
<name>A0AAV2IE62_LYMST</name>
<feature type="compositionally biased region" description="Basic and acidic residues" evidence="7">
    <location>
        <begin position="234"/>
        <end position="245"/>
    </location>
</feature>
<comment type="subcellular location">
    <subcellularLocation>
        <location evidence="1">Secreted</location>
    </subcellularLocation>
</comment>
<accession>A0AAV2IE62</accession>
<organism evidence="11 12">
    <name type="scientific">Lymnaea stagnalis</name>
    <name type="common">Great pond snail</name>
    <name type="synonym">Helix stagnalis</name>
    <dbReference type="NCBI Taxonomy" id="6523"/>
    <lineage>
        <taxon>Eukaryota</taxon>
        <taxon>Metazoa</taxon>
        <taxon>Spiralia</taxon>
        <taxon>Lophotrochozoa</taxon>
        <taxon>Mollusca</taxon>
        <taxon>Gastropoda</taxon>
        <taxon>Heterobranchia</taxon>
        <taxon>Euthyneura</taxon>
        <taxon>Panpulmonata</taxon>
        <taxon>Hygrophila</taxon>
        <taxon>Lymnaeoidea</taxon>
        <taxon>Lymnaeidae</taxon>
        <taxon>Lymnaea</taxon>
    </lineage>
</organism>